<dbReference type="InterPro" id="IPR003323">
    <property type="entry name" value="OTU_dom"/>
</dbReference>
<dbReference type="EMBL" id="KQ461196">
    <property type="protein sequence ID" value="KPJ06462.1"/>
    <property type="molecule type" value="Genomic_DNA"/>
</dbReference>
<reference evidence="4 5" key="1">
    <citation type="journal article" date="2015" name="Nat. Commun.">
        <title>Outbred genome sequencing and CRISPR/Cas9 gene editing in butterflies.</title>
        <authorList>
            <person name="Li X."/>
            <person name="Fan D."/>
            <person name="Zhang W."/>
            <person name="Liu G."/>
            <person name="Zhang L."/>
            <person name="Zhao L."/>
            <person name="Fang X."/>
            <person name="Chen L."/>
            <person name="Dong Y."/>
            <person name="Chen Y."/>
            <person name="Ding Y."/>
            <person name="Zhao R."/>
            <person name="Feng M."/>
            <person name="Zhu Y."/>
            <person name="Feng Y."/>
            <person name="Jiang X."/>
            <person name="Zhu D."/>
            <person name="Xiang H."/>
            <person name="Feng X."/>
            <person name="Li S."/>
            <person name="Wang J."/>
            <person name="Zhang G."/>
            <person name="Kronforst M.R."/>
            <person name="Wang W."/>
        </authorList>
    </citation>
    <scope>NUCLEOTIDE SEQUENCE [LARGE SCALE GENOMIC DNA]</scope>
    <source>
        <strain evidence="4">Ya'a_city_454_Pm</strain>
        <tissue evidence="4">Whole body</tissue>
    </source>
</reference>
<keyword evidence="5" id="KW-1185">Reference proteome</keyword>
<keyword evidence="1" id="KW-0378">Hydrolase</keyword>
<dbReference type="SUPFAM" id="SSF54001">
    <property type="entry name" value="Cysteine proteinases"/>
    <property type="match status" value="1"/>
</dbReference>
<dbReference type="PANTHER" id="PTHR12419">
    <property type="entry name" value="OTU DOMAIN CONTAINING PROTEIN"/>
    <property type="match status" value="1"/>
</dbReference>
<evidence type="ECO:0000313" key="4">
    <source>
        <dbReference type="EMBL" id="KPJ06462.1"/>
    </source>
</evidence>
<accession>A0A194QLQ7</accession>
<dbReference type="Gene3D" id="3.90.70.80">
    <property type="match status" value="1"/>
</dbReference>
<evidence type="ECO:0000256" key="1">
    <source>
        <dbReference type="ARBA" id="ARBA00022801"/>
    </source>
</evidence>
<dbReference type="PROSITE" id="PS50802">
    <property type="entry name" value="OTU"/>
    <property type="match status" value="1"/>
</dbReference>
<dbReference type="Pfam" id="PF02338">
    <property type="entry name" value="OTU"/>
    <property type="match status" value="1"/>
</dbReference>
<sequence length="288" mass="33659">MADYIEENNEIEMLENKHKKEKKELQAHIQALKKVAKNDKTKKKELTAEIARLELELDSRQKKEIEAVSKELSIENGLEQTDESEEIKVKLSKAQKRRVKKEQQEREREQEIKLQKKENINGPRNLENKAICNRLKEINLQVYPISSDGDCLYKAVSHQLLIKRKQSISVEELRKQTSNYIRENKEDFMPFLSHPETCDMLTDGEFEEYCEKIINSKVWGGQIEIRALSNYLKCPISIIQATGPPSIEQGEEFEGPSLVITYHRHMYRLGAHYNSTLVIEDEHHNIEN</sequence>
<dbReference type="InterPro" id="IPR038765">
    <property type="entry name" value="Papain-like_cys_pep_sf"/>
</dbReference>
<evidence type="ECO:0000259" key="3">
    <source>
        <dbReference type="PROSITE" id="PS50802"/>
    </source>
</evidence>
<dbReference type="PANTHER" id="PTHR12419:SF10">
    <property type="entry name" value="DEUBIQUITINASE OTUD6B"/>
    <property type="match status" value="1"/>
</dbReference>
<protein>
    <submittedName>
        <fullName evidence="4">OTU domain-containing protein 6B</fullName>
    </submittedName>
</protein>
<dbReference type="InterPro" id="IPR050704">
    <property type="entry name" value="Peptidase_C85-like"/>
</dbReference>
<dbReference type="GO" id="GO:0004843">
    <property type="term" value="F:cysteine-type deubiquitinase activity"/>
    <property type="evidence" value="ECO:0007669"/>
    <property type="project" value="TreeGrafter"/>
</dbReference>
<feature type="domain" description="OTU" evidence="3">
    <location>
        <begin position="140"/>
        <end position="279"/>
    </location>
</feature>
<dbReference type="STRING" id="76193.A0A194QLQ7"/>
<feature type="coiled-coil region" evidence="2">
    <location>
        <begin position="4"/>
        <end position="120"/>
    </location>
</feature>
<evidence type="ECO:0000313" key="5">
    <source>
        <dbReference type="Proteomes" id="UP000053240"/>
    </source>
</evidence>
<dbReference type="AlphaFoldDB" id="A0A194QLQ7"/>
<dbReference type="CDD" id="cd22761">
    <property type="entry name" value="OTU_OTUD6"/>
    <property type="match status" value="1"/>
</dbReference>
<keyword evidence="2" id="KW-0175">Coiled coil</keyword>
<dbReference type="Proteomes" id="UP000053240">
    <property type="component" value="Unassembled WGS sequence"/>
</dbReference>
<dbReference type="GO" id="GO:0016579">
    <property type="term" value="P:protein deubiquitination"/>
    <property type="evidence" value="ECO:0007669"/>
    <property type="project" value="TreeGrafter"/>
</dbReference>
<dbReference type="InParanoid" id="A0A194QLQ7"/>
<dbReference type="InterPro" id="IPR049772">
    <property type="entry name" value="OTU_OTUD6"/>
</dbReference>
<dbReference type="FunCoup" id="A0A194QLQ7">
    <property type="interactions" value="211"/>
</dbReference>
<evidence type="ECO:0000256" key="2">
    <source>
        <dbReference type="SAM" id="Coils"/>
    </source>
</evidence>
<organism evidence="4 5">
    <name type="scientific">Papilio machaon</name>
    <name type="common">Old World swallowtail butterfly</name>
    <dbReference type="NCBI Taxonomy" id="76193"/>
    <lineage>
        <taxon>Eukaryota</taxon>
        <taxon>Metazoa</taxon>
        <taxon>Ecdysozoa</taxon>
        <taxon>Arthropoda</taxon>
        <taxon>Hexapoda</taxon>
        <taxon>Insecta</taxon>
        <taxon>Pterygota</taxon>
        <taxon>Neoptera</taxon>
        <taxon>Endopterygota</taxon>
        <taxon>Lepidoptera</taxon>
        <taxon>Glossata</taxon>
        <taxon>Ditrysia</taxon>
        <taxon>Papilionoidea</taxon>
        <taxon>Papilionidae</taxon>
        <taxon>Papilioninae</taxon>
        <taxon>Papilio</taxon>
    </lineage>
</organism>
<name>A0A194QLQ7_PAPMA</name>
<proteinExistence type="predicted"/>
<gene>
    <name evidence="4" type="ORF">RR48_14201</name>
</gene>